<feature type="transmembrane region" description="Helical" evidence="1">
    <location>
        <begin position="37"/>
        <end position="56"/>
    </location>
</feature>
<comment type="caution">
    <text evidence="2">The sequence shown here is derived from an EMBL/GenBank/DDBJ whole genome shotgun (WGS) entry which is preliminary data.</text>
</comment>
<keyword evidence="1" id="KW-0812">Transmembrane</keyword>
<sequence>MNGRGTGLAVRLLIGAATALVVVLVCSLFDLQLALPLPLALGLAAGAIAWWVHVGVDHADQLHSPPLDLDVDYALPHAQDQRVRRLEETIHGAGPRRRMTTGALVRELEGLAAARGVHLDLPRRSGPDGPEAVPVDRAALHRHLRQLAAADEERLP</sequence>
<dbReference type="RefSeq" id="WP_137771451.1">
    <property type="nucleotide sequence ID" value="NZ_BAAAIS010000005.1"/>
</dbReference>
<evidence type="ECO:0000313" key="3">
    <source>
        <dbReference type="Proteomes" id="UP001597280"/>
    </source>
</evidence>
<feature type="transmembrane region" description="Helical" evidence="1">
    <location>
        <begin position="12"/>
        <end position="31"/>
    </location>
</feature>
<evidence type="ECO:0000256" key="1">
    <source>
        <dbReference type="SAM" id="Phobius"/>
    </source>
</evidence>
<name>A0ABW4PUK7_9MICO</name>
<evidence type="ECO:0000313" key="2">
    <source>
        <dbReference type="EMBL" id="MFD1833959.1"/>
    </source>
</evidence>
<reference evidence="3" key="1">
    <citation type="journal article" date="2019" name="Int. J. Syst. Evol. Microbiol.">
        <title>The Global Catalogue of Microorganisms (GCM) 10K type strain sequencing project: providing services to taxonomists for standard genome sequencing and annotation.</title>
        <authorList>
            <consortium name="The Broad Institute Genomics Platform"/>
            <consortium name="The Broad Institute Genome Sequencing Center for Infectious Disease"/>
            <person name="Wu L."/>
            <person name="Ma J."/>
        </authorList>
    </citation>
    <scope>NUCLEOTIDE SEQUENCE [LARGE SCALE GENOMIC DNA]</scope>
    <source>
        <strain evidence="3">JCM 11650</strain>
    </source>
</reference>
<organism evidence="2 3">
    <name type="scientific">Brachybacterium rhamnosum</name>
    <dbReference type="NCBI Taxonomy" id="173361"/>
    <lineage>
        <taxon>Bacteria</taxon>
        <taxon>Bacillati</taxon>
        <taxon>Actinomycetota</taxon>
        <taxon>Actinomycetes</taxon>
        <taxon>Micrococcales</taxon>
        <taxon>Dermabacteraceae</taxon>
        <taxon>Brachybacterium</taxon>
    </lineage>
</organism>
<proteinExistence type="predicted"/>
<gene>
    <name evidence="2" type="ORF">ACFSDA_02620</name>
</gene>
<dbReference type="EMBL" id="JBHUFL010000001">
    <property type="protein sequence ID" value="MFD1833959.1"/>
    <property type="molecule type" value="Genomic_DNA"/>
</dbReference>
<dbReference type="Proteomes" id="UP001597280">
    <property type="component" value="Unassembled WGS sequence"/>
</dbReference>
<keyword evidence="3" id="KW-1185">Reference proteome</keyword>
<protein>
    <submittedName>
        <fullName evidence="2">Uncharacterized protein</fullName>
    </submittedName>
</protein>
<accession>A0ABW4PUK7</accession>
<keyword evidence="1" id="KW-1133">Transmembrane helix</keyword>
<keyword evidence="1" id="KW-0472">Membrane</keyword>